<dbReference type="InterPro" id="IPR036852">
    <property type="entry name" value="Peptidase_S8/S53_dom_sf"/>
</dbReference>
<dbReference type="InterPro" id="IPR023828">
    <property type="entry name" value="Peptidase_S8_Ser-AS"/>
</dbReference>
<evidence type="ECO:0000256" key="4">
    <source>
        <dbReference type="ARBA" id="ARBA00022801"/>
    </source>
</evidence>
<dbReference type="Proteomes" id="UP000797356">
    <property type="component" value="Chromosome 6"/>
</dbReference>
<dbReference type="Gene3D" id="2.60.40.2310">
    <property type="match status" value="1"/>
</dbReference>
<keyword evidence="10" id="KW-1185">Reference proteome</keyword>
<organism evidence="9 10">
    <name type="scientific">Cocos nucifera</name>
    <name type="common">Coconut palm</name>
    <dbReference type="NCBI Taxonomy" id="13894"/>
    <lineage>
        <taxon>Eukaryota</taxon>
        <taxon>Viridiplantae</taxon>
        <taxon>Streptophyta</taxon>
        <taxon>Embryophyta</taxon>
        <taxon>Tracheophyta</taxon>
        <taxon>Spermatophyta</taxon>
        <taxon>Magnoliopsida</taxon>
        <taxon>Liliopsida</taxon>
        <taxon>Arecaceae</taxon>
        <taxon>Arecoideae</taxon>
        <taxon>Cocoseae</taxon>
        <taxon>Attaleinae</taxon>
        <taxon>Cocos</taxon>
    </lineage>
</organism>
<evidence type="ECO:0000256" key="1">
    <source>
        <dbReference type="ARBA" id="ARBA00011073"/>
    </source>
</evidence>
<dbReference type="PROSITE" id="PS00138">
    <property type="entry name" value="SUBTILASE_SER"/>
    <property type="match status" value="1"/>
</dbReference>
<feature type="domain" description="Peptidase S8/S53" evidence="7">
    <location>
        <begin position="52"/>
        <end position="149"/>
    </location>
</feature>
<dbReference type="EMBL" id="CM017877">
    <property type="protein sequence ID" value="KAG1347532.1"/>
    <property type="molecule type" value="Genomic_DNA"/>
</dbReference>
<dbReference type="Gene3D" id="3.40.50.200">
    <property type="entry name" value="Peptidase S8/S53 domain"/>
    <property type="match status" value="1"/>
</dbReference>
<dbReference type="GO" id="GO:0004252">
    <property type="term" value="F:serine-type endopeptidase activity"/>
    <property type="evidence" value="ECO:0007669"/>
    <property type="project" value="InterPro"/>
</dbReference>
<dbReference type="Pfam" id="PF00082">
    <property type="entry name" value="Peptidase_S8"/>
    <property type="match status" value="1"/>
</dbReference>
<sequence length="285" mass="30350">MVTLFDSNDSFAYPLPAISVDTSKAKILMDYVNKTRNPAANIHKSEAVFDPTAPVVASVSSRGPSLITGDILKPDLSAPGVEILAAWSMNASISDYEGDNRSANYNIISGTSSSCPHVTAVAAYVKSFHPNWSPAAIMSALITTASPMNPSYHPDAELAYGAGQANPIKARSPGLVYDAGASDYVRMLCNQGYITTIGLITGDNSTCPKDSNGSPRDLITLQSLSLIDSGSTLQVTVNPNVLSFTKLYQKQKFVVTVSGPPLSYYSNPSASIIWSDGKHDMRMDE</sequence>
<dbReference type="InterPro" id="IPR000209">
    <property type="entry name" value="Peptidase_S8/S53_dom"/>
</dbReference>
<accession>A0A8K0ICV3</accession>
<keyword evidence="2" id="KW-0645">Protease</keyword>
<evidence type="ECO:0000259" key="8">
    <source>
        <dbReference type="Pfam" id="PF17766"/>
    </source>
</evidence>
<evidence type="ECO:0000256" key="5">
    <source>
        <dbReference type="ARBA" id="ARBA00022825"/>
    </source>
</evidence>
<dbReference type="GO" id="GO:0006508">
    <property type="term" value="P:proteolysis"/>
    <property type="evidence" value="ECO:0007669"/>
    <property type="project" value="UniProtKB-KW"/>
</dbReference>
<evidence type="ECO:0000313" key="10">
    <source>
        <dbReference type="Proteomes" id="UP000797356"/>
    </source>
</evidence>
<dbReference type="PROSITE" id="PS51892">
    <property type="entry name" value="SUBTILASE"/>
    <property type="match status" value="1"/>
</dbReference>
<comment type="caution">
    <text evidence="9">The sequence shown here is derived from an EMBL/GenBank/DDBJ whole genome shotgun (WGS) entry which is preliminary data.</text>
</comment>
<dbReference type="SUPFAM" id="SSF52743">
    <property type="entry name" value="Subtilisin-like"/>
    <property type="match status" value="1"/>
</dbReference>
<proteinExistence type="inferred from homology"/>
<dbReference type="InterPro" id="IPR045051">
    <property type="entry name" value="SBT"/>
</dbReference>
<evidence type="ECO:0000256" key="6">
    <source>
        <dbReference type="PROSITE-ProRule" id="PRU01240"/>
    </source>
</evidence>
<dbReference type="OrthoDB" id="784746at2759"/>
<dbReference type="AlphaFoldDB" id="A0A8K0ICV3"/>
<feature type="domain" description="Subtilisin-like protease fibronectin type-III" evidence="8">
    <location>
        <begin position="230"/>
        <end position="283"/>
    </location>
</feature>
<reference evidence="9" key="1">
    <citation type="journal article" date="2017" name="Gigascience">
        <title>The genome draft of coconut (Cocos nucifera).</title>
        <authorList>
            <person name="Xiao Y."/>
            <person name="Xu P."/>
            <person name="Fan H."/>
            <person name="Baudouin L."/>
            <person name="Xia W."/>
            <person name="Bocs S."/>
            <person name="Xu J."/>
            <person name="Li Q."/>
            <person name="Guo A."/>
            <person name="Zhou L."/>
            <person name="Li J."/>
            <person name="Wu Y."/>
            <person name="Ma Z."/>
            <person name="Armero A."/>
            <person name="Issali A.E."/>
            <person name="Liu N."/>
            <person name="Peng M."/>
            <person name="Yang Y."/>
        </authorList>
    </citation>
    <scope>NUCLEOTIDE SEQUENCE</scope>
    <source>
        <tissue evidence="9">Spear leaf of Hainan Tall coconut</tissue>
    </source>
</reference>
<reference evidence="9" key="2">
    <citation type="submission" date="2019-07" db="EMBL/GenBank/DDBJ databases">
        <authorList>
            <person name="Yang Y."/>
            <person name="Bocs S."/>
            <person name="Baudouin L."/>
        </authorList>
    </citation>
    <scope>NUCLEOTIDE SEQUENCE</scope>
    <source>
        <tissue evidence="9">Spear leaf of Hainan Tall coconut</tissue>
    </source>
</reference>
<keyword evidence="5" id="KW-0720">Serine protease</keyword>
<dbReference type="InterPro" id="IPR041469">
    <property type="entry name" value="Subtilisin-like_FN3"/>
</dbReference>
<evidence type="ECO:0000313" key="9">
    <source>
        <dbReference type="EMBL" id="KAG1347532.1"/>
    </source>
</evidence>
<comment type="caution">
    <text evidence="6">Lacks conserved residue(s) required for the propagation of feature annotation.</text>
</comment>
<dbReference type="PANTHER" id="PTHR10795">
    <property type="entry name" value="PROPROTEIN CONVERTASE SUBTILISIN/KEXIN"/>
    <property type="match status" value="1"/>
</dbReference>
<evidence type="ECO:0000256" key="2">
    <source>
        <dbReference type="ARBA" id="ARBA00022670"/>
    </source>
</evidence>
<name>A0A8K0ICV3_COCNU</name>
<gene>
    <name evidence="9" type="ORF">COCNU_06G013610</name>
</gene>
<keyword evidence="4" id="KW-0378">Hydrolase</keyword>
<dbReference type="Gene3D" id="3.50.30.30">
    <property type="match status" value="1"/>
</dbReference>
<protein>
    <submittedName>
        <fullName evidence="9">Putative Cucumisin</fullName>
    </submittedName>
</protein>
<evidence type="ECO:0000259" key="7">
    <source>
        <dbReference type="Pfam" id="PF00082"/>
    </source>
</evidence>
<comment type="similarity">
    <text evidence="1 6">Belongs to the peptidase S8 family.</text>
</comment>
<dbReference type="Pfam" id="PF17766">
    <property type="entry name" value="fn3_6"/>
    <property type="match status" value="1"/>
</dbReference>
<keyword evidence="3" id="KW-0732">Signal</keyword>
<evidence type="ECO:0000256" key="3">
    <source>
        <dbReference type="ARBA" id="ARBA00022729"/>
    </source>
</evidence>